<dbReference type="EC" id="2.8.4.5" evidence="3"/>
<reference evidence="18 19" key="1">
    <citation type="submission" date="2018-07" db="EMBL/GenBank/DDBJ databases">
        <title>Leeuwenhoekiella genomics.</title>
        <authorList>
            <person name="Tahon G."/>
            <person name="Willems A."/>
        </authorList>
    </citation>
    <scope>NUCLEOTIDE SEQUENCE [LARGE SCALE GENOMIC DNA]</scope>
    <source>
        <strain evidence="18 19">LMG 1345</strain>
    </source>
</reference>
<evidence type="ECO:0000256" key="8">
    <source>
        <dbReference type="ARBA" id="ARBA00022694"/>
    </source>
</evidence>
<keyword evidence="8" id="KW-0819">tRNA processing</keyword>
<dbReference type="PROSITE" id="PS51449">
    <property type="entry name" value="MTTASE_N"/>
    <property type="match status" value="1"/>
</dbReference>
<evidence type="ECO:0000256" key="12">
    <source>
        <dbReference type="ARBA" id="ARBA00031213"/>
    </source>
</evidence>
<evidence type="ECO:0000256" key="9">
    <source>
        <dbReference type="ARBA" id="ARBA00022723"/>
    </source>
</evidence>
<evidence type="ECO:0000256" key="6">
    <source>
        <dbReference type="ARBA" id="ARBA00022679"/>
    </source>
</evidence>
<dbReference type="EMBL" id="QOVL01000007">
    <property type="protein sequence ID" value="RXG30782.1"/>
    <property type="molecule type" value="Genomic_DNA"/>
</dbReference>
<feature type="domain" description="MTTase N-terminal" evidence="16">
    <location>
        <begin position="6"/>
        <end position="118"/>
    </location>
</feature>
<evidence type="ECO:0000256" key="14">
    <source>
        <dbReference type="ARBA" id="ARBA00061574"/>
    </source>
</evidence>
<keyword evidence="11" id="KW-0411">Iron-sulfur</keyword>
<dbReference type="RefSeq" id="WP_073098923.1">
    <property type="nucleotide sequence ID" value="NZ_QOVL01000007.1"/>
</dbReference>
<evidence type="ECO:0000256" key="10">
    <source>
        <dbReference type="ARBA" id="ARBA00023004"/>
    </source>
</evidence>
<dbReference type="Pfam" id="PF00919">
    <property type="entry name" value="UPF0004"/>
    <property type="match status" value="1"/>
</dbReference>
<dbReference type="InterPro" id="IPR058240">
    <property type="entry name" value="rSAM_sf"/>
</dbReference>
<evidence type="ECO:0000256" key="2">
    <source>
        <dbReference type="ARBA" id="ARBA00002399"/>
    </source>
</evidence>
<keyword evidence="6 18" id="KW-0808">Transferase</keyword>
<keyword evidence="7" id="KW-0949">S-adenosyl-L-methionine</keyword>
<dbReference type="Gene3D" id="3.80.30.20">
    <property type="entry name" value="tm_1862 like domain"/>
    <property type="match status" value="1"/>
</dbReference>
<evidence type="ECO:0000256" key="5">
    <source>
        <dbReference type="ARBA" id="ARBA00022490"/>
    </source>
</evidence>
<dbReference type="PROSITE" id="PS01278">
    <property type="entry name" value="MTTASE_RADICAL"/>
    <property type="match status" value="1"/>
</dbReference>
<dbReference type="CDD" id="cd01335">
    <property type="entry name" value="Radical_SAM"/>
    <property type="match status" value="1"/>
</dbReference>
<evidence type="ECO:0000259" key="16">
    <source>
        <dbReference type="PROSITE" id="PS51449"/>
    </source>
</evidence>
<dbReference type="GO" id="GO:0051539">
    <property type="term" value="F:4 iron, 4 sulfur cluster binding"/>
    <property type="evidence" value="ECO:0007669"/>
    <property type="project" value="UniProtKB-KW"/>
</dbReference>
<dbReference type="SMART" id="SM00729">
    <property type="entry name" value="Elp3"/>
    <property type="match status" value="1"/>
</dbReference>
<evidence type="ECO:0000256" key="4">
    <source>
        <dbReference type="ARBA" id="ARBA00022485"/>
    </source>
</evidence>
<evidence type="ECO:0000256" key="13">
    <source>
        <dbReference type="ARBA" id="ARBA00051661"/>
    </source>
</evidence>
<comment type="function">
    <text evidence="2">Catalyzes the methylthiolation of N6-threonylcarbamoyladenosine (t(6)A), leading to the formation of 2-methylthio-N6-threonylcarbamoyladenosine (ms(2)t(6)A) at position 37 in tRNAs that read codons beginning with adenine.</text>
</comment>
<dbReference type="Pfam" id="PF04055">
    <property type="entry name" value="Radical_SAM"/>
    <property type="match status" value="1"/>
</dbReference>
<comment type="caution">
    <text evidence="18">The sequence shown here is derived from an EMBL/GenBank/DDBJ whole genome shotgun (WGS) entry which is preliminary data.</text>
</comment>
<evidence type="ECO:0000256" key="3">
    <source>
        <dbReference type="ARBA" id="ARBA00013273"/>
    </source>
</evidence>
<keyword evidence="5" id="KW-0963">Cytoplasm</keyword>
<keyword evidence="4" id="KW-0004">4Fe-4S</keyword>
<accession>A0A4Q0PMB8</accession>
<dbReference type="GO" id="GO:0035597">
    <property type="term" value="F:tRNA-2-methylthio-N(6)-dimethylallyladenosine(37) synthase activity"/>
    <property type="evidence" value="ECO:0007669"/>
    <property type="project" value="TreeGrafter"/>
</dbReference>
<dbReference type="SFLD" id="SFLDG01061">
    <property type="entry name" value="methylthiotransferase"/>
    <property type="match status" value="1"/>
</dbReference>
<evidence type="ECO:0000256" key="7">
    <source>
        <dbReference type="ARBA" id="ARBA00022691"/>
    </source>
</evidence>
<evidence type="ECO:0000313" key="18">
    <source>
        <dbReference type="EMBL" id="RXG30782.1"/>
    </source>
</evidence>
<dbReference type="InterPro" id="IPR013848">
    <property type="entry name" value="Methylthiotransferase_N"/>
</dbReference>
<gene>
    <name evidence="18" type="ORF">DSL99_1825</name>
</gene>
<dbReference type="PROSITE" id="PS51918">
    <property type="entry name" value="RADICAL_SAM"/>
    <property type="match status" value="1"/>
</dbReference>
<dbReference type="InterPro" id="IPR020612">
    <property type="entry name" value="Methylthiotransferase_CS"/>
</dbReference>
<dbReference type="SFLD" id="SFLDS00029">
    <property type="entry name" value="Radical_SAM"/>
    <property type="match status" value="1"/>
</dbReference>
<dbReference type="Gene3D" id="3.40.50.12160">
    <property type="entry name" value="Methylthiotransferase, N-terminal domain"/>
    <property type="match status" value="1"/>
</dbReference>
<dbReference type="InterPro" id="IPR006638">
    <property type="entry name" value="Elp3/MiaA/NifB-like_rSAM"/>
</dbReference>
<dbReference type="InterPro" id="IPR005839">
    <property type="entry name" value="Methylthiotransferase"/>
</dbReference>
<name>A0A4Q0PMB8_9FLAO</name>
<dbReference type="GO" id="GO:0005829">
    <property type="term" value="C:cytosol"/>
    <property type="evidence" value="ECO:0007669"/>
    <property type="project" value="TreeGrafter"/>
</dbReference>
<dbReference type="GO" id="GO:0035598">
    <property type="term" value="F:tRNA (N(6)-L-threonylcarbamoyladenosine(37)-C(2))-methylthiotransferase activity"/>
    <property type="evidence" value="ECO:0007669"/>
    <property type="project" value="UniProtKB-EC"/>
</dbReference>
<dbReference type="STRING" id="1122159.SAMN02745246_01834"/>
<keyword evidence="9" id="KW-0479">Metal-binding</keyword>
<dbReference type="FunFam" id="3.80.30.20:FF:000001">
    <property type="entry name" value="tRNA-2-methylthio-N(6)-dimethylallyladenosine synthase 2"/>
    <property type="match status" value="1"/>
</dbReference>
<comment type="similarity">
    <text evidence="14">Belongs to the methylthiotransferase family. MtaB subfamily.</text>
</comment>
<dbReference type="AlphaFoldDB" id="A0A4Q0PMB8"/>
<comment type="catalytic activity">
    <reaction evidence="13">
        <text>N(6)-L-threonylcarbamoyladenosine(37) in tRNA + (sulfur carrier)-SH + AH2 + 2 S-adenosyl-L-methionine = 2-methylsulfanyl-N(6)-L-threonylcarbamoyladenosine(37) in tRNA + (sulfur carrier)-H + 5'-deoxyadenosine + L-methionine + A + S-adenosyl-L-homocysteine + 2 H(+)</text>
        <dbReference type="Rhea" id="RHEA:37075"/>
        <dbReference type="Rhea" id="RHEA-COMP:10163"/>
        <dbReference type="Rhea" id="RHEA-COMP:11092"/>
        <dbReference type="Rhea" id="RHEA-COMP:14737"/>
        <dbReference type="Rhea" id="RHEA-COMP:14739"/>
        <dbReference type="ChEBI" id="CHEBI:13193"/>
        <dbReference type="ChEBI" id="CHEBI:15378"/>
        <dbReference type="ChEBI" id="CHEBI:17319"/>
        <dbReference type="ChEBI" id="CHEBI:17499"/>
        <dbReference type="ChEBI" id="CHEBI:29917"/>
        <dbReference type="ChEBI" id="CHEBI:57844"/>
        <dbReference type="ChEBI" id="CHEBI:57856"/>
        <dbReference type="ChEBI" id="CHEBI:59789"/>
        <dbReference type="ChEBI" id="CHEBI:64428"/>
        <dbReference type="ChEBI" id="CHEBI:74418"/>
        <dbReference type="ChEBI" id="CHEBI:74420"/>
        <dbReference type="EC" id="2.8.4.5"/>
    </reaction>
</comment>
<evidence type="ECO:0000256" key="1">
    <source>
        <dbReference type="ARBA" id="ARBA00001966"/>
    </source>
</evidence>
<organism evidence="18 19">
    <name type="scientific">Leeuwenhoekiella marinoflava</name>
    <dbReference type="NCBI Taxonomy" id="988"/>
    <lineage>
        <taxon>Bacteria</taxon>
        <taxon>Pseudomonadati</taxon>
        <taxon>Bacteroidota</taxon>
        <taxon>Flavobacteriia</taxon>
        <taxon>Flavobacteriales</taxon>
        <taxon>Flavobacteriaceae</taxon>
        <taxon>Leeuwenhoekiella</taxon>
    </lineage>
</organism>
<dbReference type="SFLD" id="SFLDG01082">
    <property type="entry name" value="B12-binding_domain_containing"/>
    <property type="match status" value="1"/>
</dbReference>
<dbReference type="InterPro" id="IPR023404">
    <property type="entry name" value="rSAM_horseshoe"/>
</dbReference>
<proteinExistence type="inferred from homology"/>
<dbReference type="InterPro" id="IPR038135">
    <property type="entry name" value="Methylthiotransferase_N_sf"/>
</dbReference>
<dbReference type="Proteomes" id="UP000290608">
    <property type="component" value="Unassembled WGS sequence"/>
</dbReference>
<dbReference type="PANTHER" id="PTHR43020">
    <property type="entry name" value="CDK5 REGULATORY SUBUNIT-ASSOCIATED PROTEIN 1"/>
    <property type="match status" value="1"/>
</dbReference>
<protein>
    <recommendedName>
        <fullName evidence="15">Threonylcarbamoyladenosine tRNA methylthiotransferase MtaB</fullName>
        <ecNumber evidence="3">2.8.4.5</ecNumber>
    </recommendedName>
    <alternativeName>
        <fullName evidence="12">tRNA-t(6)A37 methylthiotransferase</fullName>
    </alternativeName>
</protein>
<dbReference type="InterPro" id="IPR007197">
    <property type="entry name" value="rSAM"/>
</dbReference>
<evidence type="ECO:0000259" key="17">
    <source>
        <dbReference type="PROSITE" id="PS51918"/>
    </source>
</evidence>
<dbReference type="FunFam" id="3.40.50.12160:FF:000004">
    <property type="entry name" value="Threonylcarbamoyladenosine tRNA methylthiotransferase MtaB"/>
    <property type="match status" value="1"/>
</dbReference>
<dbReference type="NCBIfam" id="TIGR01579">
    <property type="entry name" value="MiaB-like-C"/>
    <property type="match status" value="1"/>
</dbReference>
<dbReference type="PANTHER" id="PTHR43020:SF2">
    <property type="entry name" value="MITOCHONDRIAL TRNA METHYLTHIOTRANSFERASE CDK5RAP1"/>
    <property type="match status" value="1"/>
</dbReference>
<dbReference type="InterPro" id="IPR006467">
    <property type="entry name" value="MiaB-like_bact"/>
</dbReference>
<evidence type="ECO:0000256" key="15">
    <source>
        <dbReference type="ARBA" id="ARBA00069898"/>
    </source>
</evidence>
<dbReference type="GO" id="GO:0046872">
    <property type="term" value="F:metal ion binding"/>
    <property type="evidence" value="ECO:0007669"/>
    <property type="project" value="UniProtKB-KW"/>
</dbReference>
<evidence type="ECO:0000256" key="11">
    <source>
        <dbReference type="ARBA" id="ARBA00023014"/>
    </source>
</evidence>
<comment type="cofactor">
    <cofactor evidence="1">
        <name>[4Fe-4S] cluster</name>
        <dbReference type="ChEBI" id="CHEBI:49883"/>
    </cofactor>
</comment>
<evidence type="ECO:0000313" key="19">
    <source>
        <dbReference type="Proteomes" id="UP000290608"/>
    </source>
</evidence>
<keyword evidence="10" id="KW-0408">Iron</keyword>
<sequence length="445" mass="50362">MNEAGKKVAFYTLGCKLNFSETATISRSFENEGFDRVDFTDEADIYVINTCSVTENADKRFKTIVKQAQKVNPDAFVAAVGCYAQLKPEELADVDGVDLVLGATEKFKITDYLNDLSKNDMGEVYSCEIEDADFYVGSYSIGDRTRAFLKVQDGCDYKCTYCTIPLARGISRSDTLENVLKNAKEISEKGIREIVLTGVNIGDYGKGEFGNKKHEHTFLDLVKALDQVDGIERLRISSIEPNLLKNETIQVVAESRAFVPHFHIPLQSGNNELLGKMSRRYKRELYVDRVHEIKRLMPDACIGVDVIVGFPGETDEHFLDTYTFLNELDISYLHVFTYSERDNTKAADMDGVVPLKVRKKRSKMLRGLSAKKRRAFYESQLGTDRTVLFEGENKKGYIHGFTENYVKVKAPWDPALVNTTHQINLTDIDEDGLVRFEYLKEAEIA</sequence>
<dbReference type="SUPFAM" id="SSF102114">
    <property type="entry name" value="Radical SAM enzymes"/>
    <property type="match status" value="1"/>
</dbReference>
<feature type="domain" description="Radical SAM core" evidence="17">
    <location>
        <begin position="141"/>
        <end position="375"/>
    </location>
</feature>
<dbReference type="NCBIfam" id="TIGR00089">
    <property type="entry name" value="MiaB/RimO family radical SAM methylthiotransferase"/>
    <property type="match status" value="1"/>
</dbReference>